<dbReference type="NCBIfam" id="TIGR00254">
    <property type="entry name" value="GGDEF"/>
    <property type="match status" value="1"/>
</dbReference>
<reference evidence="8 9" key="2">
    <citation type="submission" date="2018-06" db="EMBL/GenBank/DDBJ databases">
        <authorList>
            <consortium name="Pathogen Informatics"/>
            <person name="Doyle S."/>
        </authorList>
    </citation>
    <scope>NUCLEOTIDE SEQUENCE [LARGE SCALE GENOMIC DNA]</scope>
    <source>
        <strain evidence="8 9">NCTC10476</strain>
    </source>
</reference>
<dbReference type="InterPro" id="IPR043128">
    <property type="entry name" value="Rev_trsase/Diguanyl_cyclase"/>
</dbReference>
<evidence type="ECO:0000313" key="8">
    <source>
        <dbReference type="EMBL" id="SUP99311.1"/>
    </source>
</evidence>
<keyword evidence="8" id="KW-0808">Transferase</keyword>
<sequence>MTHLESLSLIFNDACITYASLSISYFALSKNTPFSYHGQIWKRALFGLVAGLVSLHLNQDKFVITTGFFYSFEVLPIVLATFYGGWVSTLIATVVNIAFTDGFTLDNLLILFIVLPLLFSKVWTRKNNRVFYTTILLIMFYRLAVSAFFVDYKDLWPAIMVFQLSSTLCLAICYHALNFKERHIHAYFSMKDRANIDNLTRLNNRASVDFYLAQLHAQRRACGLLLMDLDKFKAINDNYGHAIGDQILTSVGAILKQTVRCLDFVGRFGGEEFIVITESHHPEHIKKIAECLRENVEQLKVTLNDGREMHVTISIGASLYLPGMSMLKAIEMADDALYQAKNQGRNQVVYSKLMPFSQLGDRIRSTGKGYQRRHGD</sequence>
<dbReference type="SUPFAM" id="SSF55073">
    <property type="entry name" value="Nucleotide cyclase"/>
    <property type="match status" value="1"/>
</dbReference>
<keyword evidence="5" id="KW-0472">Membrane</keyword>
<protein>
    <recommendedName>
        <fullName evidence="3">diguanylate cyclase</fullName>
        <ecNumber evidence="3">2.7.7.65</ecNumber>
    </recommendedName>
</protein>
<dbReference type="InterPro" id="IPR050469">
    <property type="entry name" value="Diguanylate_Cyclase"/>
</dbReference>
<evidence type="ECO:0000256" key="4">
    <source>
        <dbReference type="ARBA" id="ARBA00034247"/>
    </source>
</evidence>
<feature type="domain" description="GGDEF" evidence="6">
    <location>
        <begin position="220"/>
        <end position="353"/>
    </location>
</feature>
<dbReference type="PANTHER" id="PTHR45138">
    <property type="entry name" value="REGULATORY COMPONENTS OF SENSORY TRANSDUCTION SYSTEM"/>
    <property type="match status" value="1"/>
</dbReference>
<dbReference type="InterPro" id="IPR029787">
    <property type="entry name" value="Nucleotide_cyclase"/>
</dbReference>
<dbReference type="AlphaFoldDB" id="A0A0A8VHA6"/>
<dbReference type="OrthoDB" id="9812260at2"/>
<accession>A0A0A8VHA6</accession>
<reference evidence="7" key="1">
    <citation type="journal article" date="2015" name="Genome Announc.">
        <title>Complete Genome Sequence of Yersinia ruckeri Strain CSF007-82, Etiologic Agent of Red Mouth Disease in Salmonid Fish.</title>
        <authorList>
            <person name="Nelson M.C."/>
            <person name="LaPatra S.E."/>
            <person name="Welch T.J."/>
            <person name="Graf J."/>
        </authorList>
    </citation>
    <scope>NUCLEOTIDE SEQUENCE</scope>
    <source>
        <strain evidence="7">CSF007-82</strain>
    </source>
</reference>
<dbReference type="CDD" id="cd01949">
    <property type="entry name" value="GGDEF"/>
    <property type="match status" value="1"/>
</dbReference>
<keyword evidence="8" id="KW-0548">Nucleotidyltransferase</keyword>
<feature type="transmembrane region" description="Helical" evidence="5">
    <location>
        <begin position="7"/>
        <end position="28"/>
    </location>
</feature>
<evidence type="ECO:0000259" key="6">
    <source>
        <dbReference type="PROSITE" id="PS50887"/>
    </source>
</evidence>
<dbReference type="RefSeq" id="WP_004721185.1">
    <property type="nucleotide sequence ID" value="NZ_CCYO01000033.1"/>
</dbReference>
<feature type="transmembrane region" description="Helical" evidence="5">
    <location>
        <begin position="155"/>
        <end position="177"/>
    </location>
</feature>
<comment type="catalytic activity">
    <reaction evidence="4">
        <text>2 GTP = 3',3'-c-di-GMP + 2 diphosphate</text>
        <dbReference type="Rhea" id="RHEA:24898"/>
        <dbReference type="ChEBI" id="CHEBI:33019"/>
        <dbReference type="ChEBI" id="CHEBI:37565"/>
        <dbReference type="ChEBI" id="CHEBI:58805"/>
        <dbReference type="EC" id="2.7.7.65"/>
    </reaction>
</comment>
<dbReference type="PANTHER" id="PTHR45138:SF9">
    <property type="entry name" value="DIGUANYLATE CYCLASE DGCM-RELATED"/>
    <property type="match status" value="1"/>
</dbReference>
<evidence type="ECO:0000313" key="9">
    <source>
        <dbReference type="Proteomes" id="UP000255169"/>
    </source>
</evidence>
<organism evidence="7">
    <name type="scientific">Yersinia ruckeri</name>
    <dbReference type="NCBI Taxonomy" id="29486"/>
    <lineage>
        <taxon>Bacteria</taxon>
        <taxon>Pseudomonadati</taxon>
        <taxon>Pseudomonadota</taxon>
        <taxon>Gammaproteobacteria</taxon>
        <taxon>Enterobacterales</taxon>
        <taxon>Yersiniaceae</taxon>
        <taxon>Yersinia</taxon>
    </lineage>
</organism>
<gene>
    <name evidence="8" type="primary">ycdT</name>
    <name evidence="7" type="ORF">CSF007_7965</name>
    <name evidence="8" type="ORF">NCTC10476_00541</name>
</gene>
<evidence type="ECO:0000256" key="3">
    <source>
        <dbReference type="ARBA" id="ARBA00012528"/>
    </source>
</evidence>
<dbReference type="PROSITE" id="PS50887">
    <property type="entry name" value="GGDEF"/>
    <property type="match status" value="1"/>
</dbReference>
<feature type="transmembrane region" description="Helical" evidence="5">
    <location>
        <begin position="69"/>
        <end position="99"/>
    </location>
</feature>
<dbReference type="EC" id="2.7.7.65" evidence="3"/>
<keyword evidence="9" id="KW-1185">Reference proteome</keyword>
<dbReference type="GO" id="GO:0043709">
    <property type="term" value="P:cell adhesion involved in single-species biofilm formation"/>
    <property type="evidence" value="ECO:0007669"/>
    <property type="project" value="TreeGrafter"/>
</dbReference>
<keyword evidence="5" id="KW-1133">Transmembrane helix</keyword>
<evidence type="ECO:0000256" key="2">
    <source>
        <dbReference type="ARBA" id="ARBA00004665"/>
    </source>
</evidence>
<keyword evidence="5" id="KW-0812">Transmembrane</keyword>
<dbReference type="GO" id="GO:0005886">
    <property type="term" value="C:plasma membrane"/>
    <property type="evidence" value="ECO:0007669"/>
    <property type="project" value="TreeGrafter"/>
</dbReference>
<dbReference type="SMART" id="SM00267">
    <property type="entry name" value="GGDEF"/>
    <property type="match status" value="1"/>
</dbReference>
<dbReference type="STRING" id="29486.UGYR_00840"/>
<dbReference type="Pfam" id="PF00990">
    <property type="entry name" value="GGDEF"/>
    <property type="match status" value="1"/>
</dbReference>
<comment type="pathway">
    <text evidence="2">Purine metabolism; 3',5'-cyclic di-GMP biosynthesis.</text>
</comment>
<proteinExistence type="predicted"/>
<dbReference type="GeneID" id="66879297"/>
<feature type="transmembrane region" description="Helical" evidence="5">
    <location>
        <begin position="40"/>
        <end position="57"/>
    </location>
</feature>
<comment type="cofactor">
    <cofactor evidence="1">
        <name>Mg(2+)</name>
        <dbReference type="ChEBI" id="CHEBI:18420"/>
    </cofactor>
</comment>
<dbReference type="Proteomes" id="UP000255169">
    <property type="component" value="Unassembled WGS sequence"/>
</dbReference>
<evidence type="ECO:0000256" key="5">
    <source>
        <dbReference type="SAM" id="Phobius"/>
    </source>
</evidence>
<dbReference type="FunFam" id="3.30.70.270:FF:000001">
    <property type="entry name" value="Diguanylate cyclase domain protein"/>
    <property type="match status" value="1"/>
</dbReference>
<evidence type="ECO:0000313" key="7">
    <source>
        <dbReference type="EMBL" id="CEK27349.1"/>
    </source>
</evidence>
<name>A0A0A8VHA6_YERRU</name>
<dbReference type="InterPro" id="IPR000160">
    <property type="entry name" value="GGDEF_dom"/>
</dbReference>
<dbReference type="EMBL" id="LN681231">
    <property type="protein sequence ID" value="CEK27349.1"/>
    <property type="molecule type" value="Genomic_DNA"/>
</dbReference>
<evidence type="ECO:0000256" key="1">
    <source>
        <dbReference type="ARBA" id="ARBA00001946"/>
    </source>
</evidence>
<dbReference type="Gene3D" id="3.30.70.270">
    <property type="match status" value="1"/>
</dbReference>
<dbReference type="GO" id="GO:1902201">
    <property type="term" value="P:negative regulation of bacterial-type flagellum-dependent cell motility"/>
    <property type="evidence" value="ECO:0007669"/>
    <property type="project" value="TreeGrafter"/>
</dbReference>
<feature type="transmembrane region" description="Helical" evidence="5">
    <location>
        <begin position="130"/>
        <end position="149"/>
    </location>
</feature>
<dbReference type="GO" id="GO:0052621">
    <property type="term" value="F:diguanylate cyclase activity"/>
    <property type="evidence" value="ECO:0007669"/>
    <property type="project" value="UniProtKB-EC"/>
</dbReference>
<feature type="transmembrane region" description="Helical" evidence="5">
    <location>
        <begin position="105"/>
        <end position="123"/>
    </location>
</feature>
<dbReference type="EMBL" id="UHJG01000001">
    <property type="protein sequence ID" value="SUP99311.1"/>
    <property type="molecule type" value="Genomic_DNA"/>
</dbReference>